<feature type="region of interest" description="Disordered" evidence="8">
    <location>
        <begin position="527"/>
        <end position="562"/>
    </location>
</feature>
<keyword evidence="6" id="KW-0440">LIM domain</keyword>
<dbReference type="InterPro" id="IPR001781">
    <property type="entry name" value="Znf_LIM"/>
</dbReference>
<reference evidence="10" key="2">
    <citation type="submission" date="2025-08" db="UniProtKB">
        <authorList>
            <consortium name="Ensembl"/>
        </authorList>
    </citation>
    <scope>IDENTIFICATION</scope>
</reference>
<feature type="domain" description="C2H2-type" evidence="9">
    <location>
        <begin position="578"/>
        <end position="605"/>
    </location>
</feature>
<keyword evidence="11" id="KW-1185">Reference proteome</keyword>
<dbReference type="InParanoid" id="A0A3P8V829"/>
<reference evidence="10" key="3">
    <citation type="submission" date="2025-09" db="UniProtKB">
        <authorList>
            <consortium name="Ensembl"/>
        </authorList>
    </citation>
    <scope>IDENTIFICATION</scope>
</reference>
<dbReference type="SMART" id="SM00355">
    <property type="entry name" value="ZnF_C2H2"/>
    <property type="match status" value="25"/>
</dbReference>
<dbReference type="PROSITE" id="PS50157">
    <property type="entry name" value="ZINC_FINGER_C2H2_2"/>
    <property type="match status" value="20"/>
</dbReference>
<feature type="region of interest" description="Disordered" evidence="8">
    <location>
        <begin position="1327"/>
        <end position="1362"/>
    </location>
</feature>
<keyword evidence="4 7" id="KW-0863">Zinc-finger</keyword>
<reference evidence="10 11" key="1">
    <citation type="journal article" date="2014" name="Nat. Genet.">
        <title>Whole-genome sequence of a flatfish provides insights into ZW sex chromosome evolution and adaptation to a benthic lifestyle.</title>
        <authorList>
            <person name="Chen S."/>
            <person name="Zhang G."/>
            <person name="Shao C."/>
            <person name="Huang Q."/>
            <person name="Liu G."/>
            <person name="Zhang P."/>
            <person name="Song W."/>
            <person name="An N."/>
            <person name="Chalopin D."/>
            <person name="Volff J.N."/>
            <person name="Hong Y."/>
            <person name="Li Q."/>
            <person name="Sha Z."/>
            <person name="Zhou H."/>
            <person name="Xie M."/>
            <person name="Yu Q."/>
            <person name="Liu Y."/>
            <person name="Xiang H."/>
            <person name="Wang N."/>
            <person name="Wu K."/>
            <person name="Yang C."/>
            <person name="Zhou Q."/>
            <person name="Liao X."/>
            <person name="Yang L."/>
            <person name="Hu Q."/>
            <person name="Zhang J."/>
            <person name="Meng L."/>
            <person name="Jin L."/>
            <person name="Tian Y."/>
            <person name="Lian J."/>
            <person name="Yang J."/>
            <person name="Miao G."/>
            <person name="Liu S."/>
            <person name="Liang Z."/>
            <person name="Yan F."/>
            <person name="Li Y."/>
            <person name="Sun B."/>
            <person name="Zhang H."/>
            <person name="Zhang J."/>
            <person name="Zhu Y."/>
            <person name="Du M."/>
            <person name="Zhao Y."/>
            <person name="Schartl M."/>
            <person name="Tang Q."/>
            <person name="Wang J."/>
        </authorList>
    </citation>
    <scope>NUCLEOTIDE SEQUENCE</scope>
</reference>
<feature type="domain" description="C2H2-type" evidence="9">
    <location>
        <begin position="348"/>
        <end position="370"/>
    </location>
</feature>
<dbReference type="GO" id="GO:0000978">
    <property type="term" value="F:RNA polymerase II cis-regulatory region sequence-specific DNA binding"/>
    <property type="evidence" value="ECO:0007669"/>
    <property type="project" value="TreeGrafter"/>
</dbReference>
<dbReference type="PANTHER" id="PTHR24384:SF218">
    <property type="entry name" value="ZINC FINGER PROTEIN 502"/>
    <property type="match status" value="1"/>
</dbReference>
<evidence type="ECO:0000313" key="11">
    <source>
        <dbReference type="Proteomes" id="UP000265120"/>
    </source>
</evidence>
<keyword evidence="5" id="KW-0862">Zinc</keyword>
<feature type="domain" description="C2H2-type" evidence="9">
    <location>
        <begin position="501"/>
        <end position="528"/>
    </location>
</feature>
<dbReference type="SUPFAM" id="SSF57667">
    <property type="entry name" value="beta-beta-alpha zinc fingers"/>
    <property type="match status" value="10"/>
</dbReference>
<dbReference type="GeneID" id="103388536"/>
<dbReference type="InterPro" id="IPR050752">
    <property type="entry name" value="C2H2-ZF_domain"/>
</dbReference>
<evidence type="ECO:0000313" key="10">
    <source>
        <dbReference type="Ensembl" id="ENSCSEP00000008575.1"/>
    </source>
</evidence>
<feature type="region of interest" description="Disordered" evidence="8">
    <location>
        <begin position="980"/>
        <end position="1001"/>
    </location>
</feature>
<dbReference type="OrthoDB" id="6105938at2759"/>
<comment type="similarity">
    <text evidence="1">Belongs to the krueppel C2H2-type zinc-finger protein family.</text>
</comment>
<feature type="domain" description="C2H2-type" evidence="9">
    <location>
        <begin position="780"/>
        <end position="807"/>
    </location>
</feature>
<evidence type="ECO:0000256" key="7">
    <source>
        <dbReference type="PROSITE-ProRule" id="PRU00042"/>
    </source>
</evidence>
<sequence>MDVTATVSATTEDGAGNTYPNGHNTSQNDADISATEDSLDARVGDLCCQKCGETFQEEATYLEHCHQHHTEKHLNDHLDSLPVAEKDNYAANICSVCSLSFAELSELHLHMEKSHGQASQKESETKQKSYECPDCGKCYVSVGYLINHQRSHTPAAKSLFNNLKDLKKKSFNCEFCGRTYSRASALDAHRRYHKEKLVKSKNRNSGDVGFTDESVVDDKPKEIQKNTAPGKHFNCECGKSFTALIGLKTHRRFCTVCEWSPEGRKEKMKKTYHCNDCQKEFGSFLALLNHQRWHAKQSGAENKFKCEECGKTFVSSTFYNKHKRLFHSGDTAAKSFTNQVTQLQKKSFECQECGLKFSRASALNSHQLHHRNVFGESEINEIKNVEQYVESRLPVDSHLKEDHPAVYDTEEEDGLCYGPGDFNVQVISASESDSESVHEPNPDLELLCESDQEMRDSGTETSRVSKSAIDLNIVQVDFEQAEEPIEPQASQIEGEATQMRFNCPECYRWFTSAGSLSIHRMWHRIRRKRQQNQPQSTADVTSDTGSTVAPQCSDTQHGIQDPSEDVMNQAEELEKKDLTCGECGQNFSNLSTLVSHQLHHPKRKRFQCPDCLMSFLHAAGLFNHMKNCPSAHTGETISVTQREYNPKKTLLGPKSFYCKQCGKGFWSLGAYSHHLQNQKECAELRQRKGDKESLHSVHRHSRSTVKVACPVCGRKFRHKGIMKLHMRKHENGNHKCDLCPRSFRLFSSLLRHQVVHNDQLLPPPIKSFQHQVEQLKKNSYSCPDCGKLFSRAKALQFHMKSHGYETGLYLSSPRSSVMLVDHQCATCLAHFNSKTSLQAHQKQCIRRENRALDDQKDHLLNNDTLTIHDDNLAVSSQGGSKHWSVNTEVKQEIDSKSIDVKGESPTSDMKYKCNMCDKSFSIVGALNLHQRIHSGRYATVPKAKVALSVMLKKPKPEELGKRKFYCTDCGRHFLSNAALGSHKRLHKGKKNSQSRPKADDLKSASYNKEVGSFHCNTCGKHFFNQRVFQRHQMLNPRCRDDAKTDSDKNTQSDVALQNVKLACSQCNETFVQKSLLAAHCRNEHGIMLEAVYEKDRPVLDPSPEQGEVSLKRTESSSLAEKRTIYQCHCCSMSFAKEKSLGVHLWQVHLDKSNSPLIVSLGSQEEPISESCEVQKTEEPSALDYSTKKHSCDENGDKSVELAELKCLDCETNCISAQSLRDHKELCTKLKQSLKQEDQSSEVEVSPLSNHLLEASVKCFYKCNMCGKAFQTEEHLSNHKTKAKSRPYCCALCCHGFWTESQLQQHLTWHDEVRGRLPNEVRYRLSAAVASSPRKSKVPSPDNKVRSCPSSTLNQATPKSENHLQSSHKCQRCGKAFLSPTALQKHETQHCNNDLYHCSICPRTFSEIQELIDHHQECIGDYNYQ</sequence>
<dbReference type="PANTHER" id="PTHR24384">
    <property type="entry name" value="FINGER PUTATIVE TRANSCRIPTION FACTOR FAMILY-RELATED"/>
    <property type="match status" value="1"/>
</dbReference>
<dbReference type="Gene3D" id="3.30.160.60">
    <property type="entry name" value="Classic Zinc Finger"/>
    <property type="match status" value="15"/>
</dbReference>
<feature type="domain" description="C2H2-type" evidence="9">
    <location>
        <begin position="272"/>
        <end position="299"/>
    </location>
</feature>
<feature type="compositionally biased region" description="Polar residues" evidence="8">
    <location>
        <begin position="1"/>
        <end position="11"/>
    </location>
</feature>
<feature type="region of interest" description="Disordered" evidence="8">
    <location>
        <begin position="1"/>
        <end position="30"/>
    </location>
</feature>
<evidence type="ECO:0000256" key="3">
    <source>
        <dbReference type="ARBA" id="ARBA00022737"/>
    </source>
</evidence>
<dbReference type="GO" id="GO:0005634">
    <property type="term" value="C:nucleus"/>
    <property type="evidence" value="ECO:0007669"/>
    <property type="project" value="UniProtKB-SubCell"/>
</dbReference>
<feature type="domain" description="C2H2-type" evidence="9">
    <location>
        <begin position="1260"/>
        <end position="1279"/>
    </location>
</feature>
<feature type="compositionally biased region" description="Basic residues" evidence="8">
    <location>
        <begin position="981"/>
        <end position="992"/>
    </location>
</feature>
<dbReference type="InterPro" id="IPR036236">
    <property type="entry name" value="Znf_C2H2_sf"/>
</dbReference>
<evidence type="ECO:0000256" key="4">
    <source>
        <dbReference type="ARBA" id="ARBA00022771"/>
    </source>
</evidence>
<dbReference type="GeneTree" id="ENSGT01150000286939"/>
<feature type="domain" description="C2H2-type" evidence="9">
    <location>
        <begin position="606"/>
        <end position="637"/>
    </location>
</feature>
<evidence type="ECO:0000256" key="6">
    <source>
        <dbReference type="ARBA" id="ARBA00023038"/>
    </source>
</evidence>
<dbReference type="GO" id="GO:0000981">
    <property type="term" value="F:DNA-binding transcription factor activity, RNA polymerase II-specific"/>
    <property type="evidence" value="ECO:0007669"/>
    <property type="project" value="TreeGrafter"/>
</dbReference>
<dbReference type="FunFam" id="3.30.160.60:FF:000340">
    <property type="entry name" value="zinc finger protein 473 isoform X1"/>
    <property type="match status" value="1"/>
</dbReference>
<dbReference type="RefSeq" id="XP_024917653.1">
    <property type="nucleotide sequence ID" value="XM_025061885.1"/>
</dbReference>
<name>A0A3P8V829_CYNSE</name>
<feature type="domain" description="C2H2-type" evidence="9">
    <location>
        <begin position="707"/>
        <end position="734"/>
    </location>
</feature>
<feature type="compositionally biased region" description="Polar residues" evidence="8">
    <location>
        <begin position="18"/>
        <end position="30"/>
    </location>
</feature>
<proteinExistence type="inferred from homology"/>
<evidence type="ECO:0000256" key="5">
    <source>
        <dbReference type="ARBA" id="ARBA00022833"/>
    </source>
</evidence>
<dbReference type="Ensembl" id="ENSCSET00000008664.1">
    <property type="protein sequence ID" value="ENSCSEP00000008575.1"/>
    <property type="gene ID" value="ENSCSEG00000005473.1"/>
</dbReference>
<evidence type="ECO:0000256" key="2">
    <source>
        <dbReference type="ARBA" id="ARBA00022723"/>
    </source>
</evidence>
<dbReference type="InterPro" id="IPR013087">
    <property type="entry name" value="Znf_C2H2_type"/>
</dbReference>
<dbReference type="FunFam" id="3.30.160.60:FF:000383">
    <property type="entry name" value="Uncharacterized protein"/>
    <property type="match status" value="1"/>
</dbReference>
<dbReference type="GO" id="GO:0008270">
    <property type="term" value="F:zinc ion binding"/>
    <property type="evidence" value="ECO:0007669"/>
    <property type="project" value="UniProtKB-KW"/>
</dbReference>
<feature type="domain" description="C2H2-type" evidence="9">
    <location>
        <begin position="1367"/>
        <end position="1394"/>
    </location>
</feature>
<feature type="domain" description="C2H2-type" evidence="9">
    <location>
        <begin position="1013"/>
        <end position="1040"/>
    </location>
</feature>
<feature type="domain" description="C2H2-type" evidence="9">
    <location>
        <begin position="46"/>
        <end position="73"/>
    </location>
</feature>
<dbReference type="Proteomes" id="UP000265120">
    <property type="component" value="Chromosome 13"/>
</dbReference>
<organism evidence="10 11">
    <name type="scientific">Cynoglossus semilaevis</name>
    <name type="common">Tongue sole</name>
    <dbReference type="NCBI Taxonomy" id="244447"/>
    <lineage>
        <taxon>Eukaryota</taxon>
        <taxon>Metazoa</taxon>
        <taxon>Chordata</taxon>
        <taxon>Craniata</taxon>
        <taxon>Vertebrata</taxon>
        <taxon>Euteleostomi</taxon>
        <taxon>Actinopterygii</taxon>
        <taxon>Neopterygii</taxon>
        <taxon>Teleostei</taxon>
        <taxon>Neoteleostei</taxon>
        <taxon>Acanthomorphata</taxon>
        <taxon>Carangaria</taxon>
        <taxon>Pleuronectiformes</taxon>
        <taxon>Pleuronectoidei</taxon>
        <taxon>Cynoglossidae</taxon>
        <taxon>Cynoglossinae</taxon>
        <taxon>Cynoglossus</taxon>
    </lineage>
</organism>
<dbReference type="Pfam" id="PF00096">
    <property type="entry name" value="zf-C2H2"/>
    <property type="match status" value="7"/>
</dbReference>
<feature type="domain" description="C2H2-type" evidence="9">
    <location>
        <begin position="1125"/>
        <end position="1153"/>
    </location>
</feature>
<evidence type="ECO:0000259" key="9">
    <source>
        <dbReference type="PROSITE" id="PS50157"/>
    </source>
</evidence>
<feature type="domain" description="C2H2-type" evidence="9">
    <location>
        <begin position="304"/>
        <end position="332"/>
    </location>
</feature>
<feature type="domain" description="C2H2-type" evidence="9">
    <location>
        <begin position="964"/>
        <end position="991"/>
    </location>
</feature>
<feature type="domain" description="C2H2-type" evidence="9">
    <location>
        <begin position="911"/>
        <end position="938"/>
    </location>
</feature>
<evidence type="ECO:0000256" key="1">
    <source>
        <dbReference type="ARBA" id="ARBA00006991"/>
    </source>
</evidence>
<dbReference type="OMA" id="GFWTESQ"/>
<keyword evidence="3" id="KW-0677">Repeat</keyword>
<feature type="domain" description="C2H2-type" evidence="9">
    <location>
        <begin position="130"/>
        <end position="157"/>
    </location>
</feature>
<dbReference type="PROSITE" id="PS00028">
    <property type="entry name" value="ZINC_FINGER_C2H2_1"/>
    <property type="match status" value="17"/>
</dbReference>
<feature type="domain" description="C2H2-type" evidence="9">
    <location>
        <begin position="1061"/>
        <end position="1084"/>
    </location>
</feature>
<accession>A0A3P8V829</accession>
<feature type="domain" description="C2H2-type" evidence="9">
    <location>
        <begin position="1287"/>
        <end position="1314"/>
    </location>
</feature>
<evidence type="ECO:0000256" key="8">
    <source>
        <dbReference type="SAM" id="MobiDB-lite"/>
    </source>
</evidence>
<dbReference type="Pfam" id="PF13894">
    <property type="entry name" value="zf-C2H2_4"/>
    <property type="match status" value="1"/>
</dbReference>
<feature type="compositionally biased region" description="Polar residues" evidence="8">
    <location>
        <begin position="531"/>
        <end position="558"/>
    </location>
</feature>
<protein>
    <submittedName>
        <fullName evidence="10">Zinc finger protein 184-like</fullName>
    </submittedName>
</protein>
<dbReference type="SMART" id="SM00132">
    <property type="entry name" value="LIM"/>
    <property type="match status" value="1"/>
</dbReference>
<feature type="domain" description="C2H2-type" evidence="9">
    <location>
        <begin position="171"/>
        <end position="193"/>
    </location>
</feature>
<feature type="compositionally biased region" description="Polar residues" evidence="8">
    <location>
        <begin position="1347"/>
        <end position="1362"/>
    </location>
</feature>
<keyword evidence="2" id="KW-0479">Metal-binding</keyword>
<feature type="domain" description="C2H2-type" evidence="9">
    <location>
        <begin position="734"/>
        <end position="761"/>
    </location>
</feature>